<proteinExistence type="predicted"/>
<organism evidence="1 2">
    <name type="scientific">Plasmodium falciparum RAJ116</name>
    <dbReference type="NCBI Taxonomy" id="580058"/>
    <lineage>
        <taxon>Eukaryota</taxon>
        <taxon>Sar</taxon>
        <taxon>Alveolata</taxon>
        <taxon>Apicomplexa</taxon>
        <taxon>Aconoidasida</taxon>
        <taxon>Haemosporida</taxon>
        <taxon>Plasmodiidae</taxon>
        <taxon>Plasmodium</taxon>
        <taxon>Plasmodium (Laverania)</taxon>
    </lineage>
</organism>
<reference evidence="2" key="2">
    <citation type="submission" date="2015-07" db="EMBL/GenBank/DDBJ databases">
        <title>The genome sequence of Plasmodium falciparum RAJ116.</title>
        <authorList>
            <consortium name="The Broad Institute Genome Sequencing Platform"/>
            <person name="Volkman S.K."/>
            <person name="Neafsey D.E."/>
            <person name="Dash A.P."/>
            <person name="Chitnis C.E."/>
            <person name="Hartl D.L."/>
            <person name="Young S.K."/>
            <person name="Kodira C.D."/>
            <person name="Zeng Q."/>
            <person name="Koehrsen M."/>
            <person name="Godfrey P."/>
            <person name="Alvarado L."/>
            <person name="Berlin A."/>
            <person name="Borenstein D."/>
            <person name="Chen Z."/>
            <person name="Engels R."/>
            <person name="Freedman E."/>
            <person name="Gellesch M."/>
            <person name="Goldberg J."/>
            <person name="Griggs A."/>
            <person name="Gujja S."/>
            <person name="Heiman D."/>
            <person name="Hepburn T."/>
            <person name="Howarth C."/>
            <person name="Jen D."/>
            <person name="Larson L."/>
            <person name="Lewis B."/>
            <person name="Mehta T."/>
            <person name="Park D."/>
            <person name="Pearson M."/>
            <person name="Roberts A."/>
            <person name="Saif S."/>
            <person name="Shea T."/>
            <person name="Shenoy N."/>
            <person name="Sisk P."/>
            <person name="Stolte C."/>
            <person name="Sykes S."/>
            <person name="Walk T."/>
            <person name="White J."/>
            <person name="Yandava C."/>
            <person name="Wirth D.F."/>
            <person name="Nusbaum C."/>
            <person name="Birren B."/>
        </authorList>
    </citation>
    <scope>NUCLEOTIDE SEQUENCE [LARGE SCALE GENOMIC DNA]</scope>
    <source>
        <strain evidence="2">RAJ116</strain>
    </source>
</reference>
<evidence type="ECO:0000313" key="2">
    <source>
        <dbReference type="Proteomes" id="UP000054566"/>
    </source>
</evidence>
<name>A0A0L0CWR2_PLAFA</name>
<accession>A0A0L0CWR2</accession>
<sequence>MKSLRLFNRRFRYFSTLSTNKRKWQDLSFFLTNDIDTSHWREMTSKINEAENLIKMEEGKASKSIDWVDWNEKISNKELLSCMKNFYDTQMKMLQDLGGEKEGNLKEVISRWRETLVDKFFITPMDQNVDNKEWIERDLYCFIENSKSSLYKKNFPPADDEYCPIVLLKKKK</sequence>
<gene>
    <name evidence="1" type="ORF">PFLG_00754</name>
</gene>
<dbReference type="EMBL" id="GG663926">
    <property type="protein sequence ID" value="KNC35809.1"/>
    <property type="molecule type" value="Genomic_DNA"/>
</dbReference>
<protein>
    <submittedName>
        <fullName evidence="1">Uncharacterized protein</fullName>
    </submittedName>
</protein>
<reference evidence="2" key="1">
    <citation type="submission" date="2015-07" db="EMBL/GenBank/DDBJ databases">
        <title>Annotation of Plasmodium falciparum RAJ116.</title>
        <authorList>
            <consortium name="The Broad Institute Genome Sequencing Platform"/>
            <person name="Volkman S.K."/>
            <person name="Neafsey D.E."/>
            <person name="Dash A.P."/>
            <person name="Chitnis C.E."/>
            <person name="Hartl D.L."/>
            <person name="Young S.K."/>
            <person name="Zeng Q."/>
            <person name="Koehrsen M."/>
            <person name="Alvarado L."/>
            <person name="Berlin A."/>
            <person name="Borenstein D."/>
            <person name="Chapman S.B."/>
            <person name="Chen Z."/>
            <person name="Engels R."/>
            <person name="Freedman E."/>
            <person name="Gellesch M."/>
            <person name="Goldberg J."/>
            <person name="Griggs A."/>
            <person name="Gujja S."/>
            <person name="Heilman E.R."/>
            <person name="Heiman D.I."/>
            <person name="Howarth C."/>
            <person name="Jen D."/>
            <person name="Larson L."/>
            <person name="Mehta T."/>
            <person name="Neiman D."/>
            <person name="Park D."/>
            <person name="Pearson M."/>
            <person name="Roberts A."/>
            <person name="Saif S."/>
            <person name="Shea T."/>
            <person name="Shenoy N."/>
            <person name="Sisk P."/>
            <person name="Stolte C."/>
            <person name="Sykes S."/>
            <person name="Walk T."/>
            <person name="White J."/>
            <person name="Yandava C."/>
            <person name="Haas B."/>
            <person name="Henn M.R."/>
            <person name="Nusbaum C."/>
            <person name="Birren B."/>
        </authorList>
    </citation>
    <scope>NUCLEOTIDE SEQUENCE [LARGE SCALE GENOMIC DNA]</scope>
    <source>
        <strain evidence="2">RAJ116</strain>
    </source>
</reference>
<dbReference type="OrthoDB" id="446168at2759"/>
<dbReference type="Proteomes" id="UP000054566">
    <property type="component" value="Unassembled WGS sequence"/>
</dbReference>
<evidence type="ECO:0000313" key="1">
    <source>
        <dbReference type="EMBL" id="KNC35809.1"/>
    </source>
</evidence>
<dbReference type="AlphaFoldDB" id="A0A0L0CWR2"/>